<evidence type="ECO:0000313" key="2">
    <source>
        <dbReference type="Proteomes" id="UP000255233"/>
    </source>
</evidence>
<dbReference type="AlphaFoldDB" id="A0A379MTB1"/>
<proteinExistence type="predicted"/>
<evidence type="ECO:0000313" key="1">
    <source>
        <dbReference type="EMBL" id="SUE33862.1"/>
    </source>
</evidence>
<keyword evidence="2" id="KW-1185">Reference proteome</keyword>
<gene>
    <name evidence="1" type="ORF">NCTC11190_01076</name>
</gene>
<name>A0A379MTB1_9BACT</name>
<sequence length="30" mass="3244">MIPTVDYGSNVYGVLAYNNIKVEASNGKLL</sequence>
<dbReference type="EMBL" id="UGVL01000001">
    <property type="protein sequence ID" value="SUE33862.1"/>
    <property type="molecule type" value="Genomic_DNA"/>
</dbReference>
<organism evidence="1 2">
    <name type="scientific">Rikenella microfusus</name>
    <dbReference type="NCBI Taxonomy" id="28139"/>
    <lineage>
        <taxon>Bacteria</taxon>
        <taxon>Pseudomonadati</taxon>
        <taxon>Bacteroidota</taxon>
        <taxon>Bacteroidia</taxon>
        <taxon>Bacteroidales</taxon>
        <taxon>Rikenellaceae</taxon>
        <taxon>Rikenella</taxon>
    </lineage>
</organism>
<protein>
    <submittedName>
        <fullName evidence="1">Uncharacterized protein</fullName>
    </submittedName>
</protein>
<dbReference type="STRING" id="880526.GCA_000427365_00371"/>
<dbReference type="Proteomes" id="UP000255233">
    <property type="component" value="Unassembled WGS sequence"/>
</dbReference>
<accession>A0A379MTB1</accession>
<reference evidence="1 2" key="1">
    <citation type="submission" date="2018-06" db="EMBL/GenBank/DDBJ databases">
        <authorList>
            <consortium name="Pathogen Informatics"/>
            <person name="Doyle S."/>
        </authorList>
    </citation>
    <scope>NUCLEOTIDE SEQUENCE [LARGE SCALE GENOMIC DNA]</scope>
    <source>
        <strain evidence="1 2">NCTC11190</strain>
    </source>
</reference>